<feature type="region of interest" description="Disordered" evidence="1">
    <location>
        <begin position="301"/>
        <end position="322"/>
    </location>
</feature>
<dbReference type="KEGG" id="sufl:FIL70_07350"/>
<feature type="region of interest" description="Disordered" evidence="1">
    <location>
        <begin position="405"/>
        <end position="428"/>
    </location>
</feature>
<evidence type="ECO:0000313" key="3">
    <source>
        <dbReference type="Proteomes" id="UP000311469"/>
    </source>
</evidence>
<reference evidence="2 3" key="1">
    <citation type="submission" date="2019-06" db="EMBL/GenBank/DDBJ databases">
        <title>Genome organization and adaptive potential of archetypical organophosphate degarding Sphingobium fuliginis ATCC 27551.</title>
        <authorList>
            <person name="Sarwar A."/>
            <person name="Parthasarathy S."/>
            <person name="Singh C."/>
            <person name="Siddavattam D."/>
        </authorList>
    </citation>
    <scope>NUCLEOTIDE SEQUENCE [LARGE SCALE GENOMIC DNA]</scope>
    <source>
        <strain evidence="2 3">ATCC 27551</strain>
    </source>
</reference>
<feature type="compositionally biased region" description="Basic and acidic residues" evidence="1">
    <location>
        <begin position="313"/>
        <end position="322"/>
    </location>
</feature>
<protein>
    <submittedName>
        <fullName evidence="2">Uncharacterized protein</fullName>
    </submittedName>
</protein>
<dbReference type="EMBL" id="CP041016">
    <property type="protein sequence ID" value="QDC37064.1"/>
    <property type="molecule type" value="Genomic_DNA"/>
</dbReference>
<dbReference type="Proteomes" id="UP000311469">
    <property type="component" value="Chromosome cSF1"/>
</dbReference>
<accession>A0A5B8CC69</accession>
<feature type="compositionally biased region" description="Polar residues" evidence="1">
    <location>
        <begin position="301"/>
        <end position="312"/>
    </location>
</feature>
<dbReference type="AlphaFoldDB" id="A0A5B8CC69"/>
<evidence type="ECO:0000256" key="1">
    <source>
        <dbReference type="SAM" id="MobiDB-lite"/>
    </source>
</evidence>
<sequence length="428" mass="45136">MASMTPDIIAALEALKQYGNVHGVLNGSDRALICNATAKIEAALSTSPASQEVRRLREALQPFAAMGDHYTSRPDDIVRDGAYSGGSPGILAQVTLGDYRRAKAALAEPANPSVEPAGNGREAIERFLADYDDGDRADAGTNPLMEAHIADFRAALSSPPAAEQEAVKCKRCNDTGWIIGNGTVREGCLSCDAQINMARATPPAPALDGVREALRVAISDLQATYDAAKSGKPLEISIGQWGRLNRMKAALSSSPKVSREAVRELALQTAADANSGYIDAKTKKIVNAALNYALAALSSPSDGESAPASSGTGDHHPLPGLFDPKHDEAIKWITANCMAIRRDNGDMDYSLGAMIAAYEAGKSSAPLSHDAEGESATVSREGETLGCDYCNNDGPLIRVKGHEPRCPRCDAEYPDEDGTPATSTERGR</sequence>
<gene>
    <name evidence="2" type="ORF">FIL70_07350</name>
</gene>
<evidence type="ECO:0000313" key="2">
    <source>
        <dbReference type="EMBL" id="QDC37064.1"/>
    </source>
</evidence>
<organism evidence="2 3">
    <name type="scientific">Sphingobium fuliginis ATCC 27551</name>
    <dbReference type="NCBI Taxonomy" id="1208342"/>
    <lineage>
        <taxon>Bacteria</taxon>
        <taxon>Pseudomonadati</taxon>
        <taxon>Pseudomonadota</taxon>
        <taxon>Alphaproteobacteria</taxon>
        <taxon>Sphingomonadales</taxon>
        <taxon>Sphingomonadaceae</taxon>
        <taxon>Sphingobium</taxon>
    </lineage>
</organism>
<proteinExistence type="predicted"/>
<dbReference type="RefSeq" id="WP_140041905.1">
    <property type="nucleotide sequence ID" value="NZ_CP041016.1"/>
</dbReference>
<name>A0A5B8CC69_SPHSA</name>